<feature type="transmembrane region" description="Helical" evidence="1">
    <location>
        <begin position="53"/>
        <end position="75"/>
    </location>
</feature>
<evidence type="ECO:0000313" key="3">
    <source>
        <dbReference type="Proteomes" id="UP000039865"/>
    </source>
</evidence>
<feature type="transmembrane region" description="Helical" evidence="1">
    <location>
        <begin position="95"/>
        <end position="113"/>
    </location>
</feature>
<keyword evidence="1" id="KW-1133">Transmembrane helix</keyword>
<keyword evidence="1" id="KW-0472">Membrane</keyword>
<proteinExistence type="predicted"/>
<evidence type="ECO:0000256" key="1">
    <source>
        <dbReference type="SAM" id="Phobius"/>
    </source>
</evidence>
<feature type="transmembrane region" description="Helical" evidence="1">
    <location>
        <begin position="227"/>
        <end position="246"/>
    </location>
</feature>
<keyword evidence="1" id="KW-0812">Transmembrane</keyword>
<name>A0A078ABD5_STYLE</name>
<reference evidence="2 3" key="1">
    <citation type="submission" date="2014-06" db="EMBL/GenBank/DDBJ databases">
        <authorList>
            <person name="Swart Estienne"/>
        </authorList>
    </citation>
    <scope>NUCLEOTIDE SEQUENCE [LARGE SCALE GENOMIC DNA]</scope>
    <source>
        <strain evidence="2 3">130c</strain>
    </source>
</reference>
<sequence length="260" mass="29804">MPQIIDKAQENDVPQWKLNRMQVQQDPFYKSFYSKFYIEKDGVISLSLKDLTIICNMILTGALLGMLFTSCQTGLYVCEYGSFPYISQIIKEPIYVRIYIFLTTIYMFGVHQLNIRAFHKKLHGVISKFHNDMIMHLGLISTVTLPLIGLFDMDLFPASHGIFALYFFLTFGGYCIMLSSALSTNIDKFPDSDHFGIIIIKYASYGLFVTIITYLVAFSYIPVGPTAYIEWFMVLYLVNIFTIASFTNQYYDSVHDPAVA</sequence>
<keyword evidence="3" id="KW-1185">Reference proteome</keyword>
<feature type="transmembrane region" description="Helical" evidence="1">
    <location>
        <begin position="202"/>
        <end position="221"/>
    </location>
</feature>
<gene>
    <name evidence="2" type="primary">Contig14019.g14950</name>
    <name evidence="2" type="ORF">STYLEM_8467</name>
</gene>
<dbReference type="AlphaFoldDB" id="A0A078ABD5"/>
<accession>A0A078ABD5</accession>
<dbReference type="Proteomes" id="UP000039865">
    <property type="component" value="Unassembled WGS sequence"/>
</dbReference>
<feature type="transmembrane region" description="Helical" evidence="1">
    <location>
        <begin position="134"/>
        <end position="151"/>
    </location>
</feature>
<protein>
    <submittedName>
        <fullName evidence="2">Uncharacterized protein</fullName>
    </submittedName>
</protein>
<dbReference type="InParanoid" id="A0A078ABD5"/>
<feature type="transmembrane region" description="Helical" evidence="1">
    <location>
        <begin position="163"/>
        <end position="182"/>
    </location>
</feature>
<dbReference type="EMBL" id="CCKQ01008039">
    <property type="protein sequence ID" value="CDW79479.1"/>
    <property type="molecule type" value="Genomic_DNA"/>
</dbReference>
<evidence type="ECO:0000313" key="2">
    <source>
        <dbReference type="EMBL" id="CDW79479.1"/>
    </source>
</evidence>
<organism evidence="2 3">
    <name type="scientific">Stylonychia lemnae</name>
    <name type="common">Ciliate</name>
    <dbReference type="NCBI Taxonomy" id="5949"/>
    <lineage>
        <taxon>Eukaryota</taxon>
        <taxon>Sar</taxon>
        <taxon>Alveolata</taxon>
        <taxon>Ciliophora</taxon>
        <taxon>Intramacronucleata</taxon>
        <taxon>Spirotrichea</taxon>
        <taxon>Stichotrichia</taxon>
        <taxon>Sporadotrichida</taxon>
        <taxon>Oxytrichidae</taxon>
        <taxon>Stylonychinae</taxon>
        <taxon>Stylonychia</taxon>
    </lineage>
</organism>